<dbReference type="PANTHER" id="PTHR16517">
    <property type="entry name" value="TUBBY-RELATED"/>
    <property type="match status" value="1"/>
</dbReference>
<comment type="similarity">
    <text evidence="1">Belongs to the TUB family.</text>
</comment>
<dbReference type="FunCoup" id="A0A384KYS9">
    <property type="interactions" value="744"/>
</dbReference>
<evidence type="ECO:0000313" key="4">
    <source>
        <dbReference type="EMBL" id="CAA9990545.1"/>
    </source>
</evidence>
<dbReference type="KEGG" id="pkn:PKNH_1352000"/>
<reference evidence="4 5" key="1">
    <citation type="journal article" date="2008" name="Nature">
        <title>The genome of Plasmodium knowlesi strain H, a zoonotic malaria parasite with host range from monkey to man.</title>
        <authorList>
            <person name="Pain A."/>
            <person name="Boehme U."/>
            <person name="Berry A.E."/>
            <person name="Mungall K."/>
            <person name="Finn R."/>
            <person name="Jackson A.P."/>
            <person name="Mourier T."/>
            <person name="Mistry J."/>
            <person name="Pasini E.M."/>
            <person name="Aslett M."/>
            <person name="Balasubrammaniam S."/>
            <person name="Borgwardt K."/>
            <person name="Brooks K."/>
            <person name="Carret C."/>
            <person name="Carver T.J."/>
            <person name="Cherevach I."/>
            <person name="Chillingworth T."/>
            <person name="Clarke T.G."/>
            <person name="Galinski M.R."/>
            <person name="Hall N."/>
            <person name="Harper D."/>
            <person name="Harris D."/>
            <person name="Hauser H."/>
            <person name="Ivens A."/>
            <person name="Janssen C.S."/>
            <person name="Keane T."/>
            <person name="Larke N."/>
            <person name="Lapp S."/>
            <person name="Marti M."/>
            <person name="Moule S."/>
            <person name="Meyer I.M."/>
            <person name="Ormond D."/>
            <person name="Peters N."/>
            <person name="Sanders M."/>
            <person name="Sanders S."/>
            <person name="Sergeant T.J."/>
            <person name="Simmonds M."/>
            <person name="Smith F."/>
            <person name="Squares R."/>
            <person name="Thurston S."/>
            <person name="Tivey A.R."/>
            <person name="Walker D."/>
            <person name="White B."/>
            <person name="Zuiderwijk E."/>
            <person name="Churcher C."/>
            <person name="Quail M.A."/>
            <person name="Cowman A.F."/>
            <person name="Turner C.M.R."/>
            <person name="Rajandream M.A."/>
            <person name="Kocken C.H.M."/>
            <person name="Thomas A.W."/>
            <person name="Newbold C.I."/>
            <person name="Barrell B.G."/>
            <person name="Berriman M."/>
        </authorList>
    </citation>
    <scope>NUCLEOTIDE SEQUENCE [LARGE SCALE GENOMIC DNA]</scope>
    <source>
        <strain evidence="4 5">H</strain>
    </source>
</reference>
<gene>
    <name evidence="4" type="ORF">PKNH_1352000</name>
</gene>
<accession>B3LAU9</accession>
<evidence type="ECO:0000313" key="5">
    <source>
        <dbReference type="Proteomes" id="UP000031513"/>
    </source>
</evidence>
<protein>
    <submittedName>
        <fullName evidence="4">Tubby domain-containing protein, putative</fullName>
    </submittedName>
</protein>
<name>A0A384KYS9_PLAKH</name>
<dbReference type="RefSeq" id="XP_002260931.1">
    <property type="nucleotide sequence ID" value="XM_002260895.1"/>
</dbReference>
<dbReference type="OMA" id="IYENKCP"/>
<dbReference type="Gene3D" id="3.20.90.10">
    <property type="entry name" value="Tubby Protein, Chain A"/>
    <property type="match status" value="1"/>
</dbReference>
<dbReference type="STRING" id="5851.A0A384KYS9"/>
<keyword evidence="5" id="KW-1185">Reference proteome</keyword>
<evidence type="ECO:0000256" key="2">
    <source>
        <dbReference type="SAM" id="MobiDB-lite"/>
    </source>
</evidence>
<feature type="region of interest" description="Disordered" evidence="2">
    <location>
        <begin position="1003"/>
        <end position="1033"/>
    </location>
</feature>
<dbReference type="VEuPathDB" id="PlasmoDB:PKNH_1352000"/>
<dbReference type="InterPro" id="IPR000007">
    <property type="entry name" value="Tubby_C"/>
</dbReference>
<dbReference type="OrthoDB" id="8775810at2759"/>
<dbReference type="InParanoid" id="A0A384KYS9"/>
<dbReference type="PRINTS" id="PR01573">
    <property type="entry name" value="SUPERTUBBY"/>
</dbReference>
<dbReference type="PANTHER" id="PTHR16517:SF7">
    <property type="entry name" value="PROTEIN KING TUBBY"/>
    <property type="match status" value="1"/>
</dbReference>
<dbReference type="AlphaFoldDB" id="A0A384KYS9"/>
<feature type="domain" description="Tubby C-terminal" evidence="3">
    <location>
        <begin position="1064"/>
        <end position="1108"/>
    </location>
</feature>
<organism evidence="4 5">
    <name type="scientific">Plasmodium knowlesi (strain H)</name>
    <dbReference type="NCBI Taxonomy" id="5851"/>
    <lineage>
        <taxon>Eukaryota</taxon>
        <taxon>Sar</taxon>
        <taxon>Alveolata</taxon>
        <taxon>Apicomplexa</taxon>
        <taxon>Aconoidasida</taxon>
        <taxon>Haemosporida</taxon>
        <taxon>Plasmodiidae</taxon>
        <taxon>Plasmodium</taxon>
        <taxon>Plasmodium (Plasmodium)</taxon>
    </lineage>
</organism>
<dbReference type="EMBL" id="AM910995">
    <property type="protein sequence ID" value="CAA9990545.1"/>
    <property type="molecule type" value="Genomic_DNA"/>
</dbReference>
<proteinExistence type="inferred from homology"/>
<dbReference type="InterPro" id="IPR025659">
    <property type="entry name" value="Tubby-like_C"/>
</dbReference>
<dbReference type="GeneID" id="7322923"/>
<dbReference type="Pfam" id="PF01167">
    <property type="entry name" value="Tub"/>
    <property type="match status" value="2"/>
</dbReference>
<evidence type="ECO:0000256" key="1">
    <source>
        <dbReference type="ARBA" id="ARBA00007129"/>
    </source>
</evidence>
<dbReference type="SUPFAM" id="SSF54518">
    <property type="entry name" value="Tubby C-terminal domain-like"/>
    <property type="match status" value="1"/>
</dbReference>
<accession>A0A384KYS9</accession>
<evidence type="ECO:0000259" key="3">
    <source>
        <dbReference type="Pfam" id="PF01167"/>
    </source>
</evidence>
<sequence>MEVHRTEWEDRQYHLESIIKKQFYNKHDDIKGDEQNVGGLISRKKFKPEEPCKCYNCEHVILVVTEYVQKECVLDRYVLAYKTLLENIDSYVHEIRNQSDIDHIVYNNFLSKDDPHVFNNVNKKSAPCATSVAEDRQDVEMETYTISTIITIRTKILNALPMLKGVLKNLSHDEHSHYYISSRVGIIERVKNKIYSYVMRKEKDCTYEGVQMRGTKVNQVRLREPSKDCSDSYDEVGNRDWMGCQDYSNNAEERFDHHDRYDRYDNFNNGVEQPQDMRDTCVSPQRRAYLLGADKRHMTYSTRMRKEASLKFYEIIITTNQNLVSLRSIHLLIEMVSLFYSYLMKFVLVGGKNEKINFMELYQLKKEEYTFCDESNYLLFYKFILGKLKKKKKKKDEIFSEEGKQMDVIGVEKSQRGDDHSERMYDASDNSTSFDCENGGDDSNVEARAQMGVGTPCKRYTDLDSCYGHGDTVYTKRISDCTQKSDDVARLNGGDETRGADYTNRVSDKSGHVFQWGTHDEECPPQEEYCASEDAGYVYHDGDYVDRTDEVDCLPVEELPEGSNTLGEKETEEMENYIKHILSCIVGEGDTYLNIELLFTLHTFQLSYLFNVLKKIILAKDIKNEFLVMLTYCGYKIHNREIIEYCFWKLVRIFESEELPECWLVVDDKAKSQVKKKYNEMRDNLRVMKQRMGETEIDMNKRKQSCLLQGNCLYVDCHGGNYDGYNYDVAFYGPLNIFKPNNHYNVCNNITEVDMNKGNLHFNKNLIDKKIFSPFIEKTKKEFYHYNDIPKGYVINEIQRLRNFSDYYSCCYILKTNQKKKILMGFKKKGENKVYLYRYDKNIKKSYQGGEKNKPFFNISGFLGILICNFTGMKIKIYDNGIAEKYAHFFPSFERKNIISIGFESNIISELPRHFICSIYKLNKDVKIIYENKCPVWNDEKEIYELPFYGRVKLASAKNLQLILKKCVISNARKASFVGKTMNDVIEYVSSDTFRGDSPIANTCARRGTDGHPPQGPPTCAPPSHSPYEGSCTGEGDSIKKDVLKKKFPFDVITNNFKKKEEKKFEILNNDEEEIFLIFGKNSKDYFTLDFRHPLSSFEAFSIAISSLLKKKAVS</sequence>
<feature type="compositionally biased region" description="Pro residues" evidence="2">
    <location>
        <begin position="1014"/>
        <end position="1025"/>
    </location>
</feature>
<dbReference type="Proteomes" id="UP000031513">
    <property type="component" value="Chromosome 13"/>
</dbReference>
<accession>A0A1A7VD58</accession>
<feature type="domain" description="Tubby C-terminal" evidence="3">
    <location>
        <begin position="928"/>
        <end position="964"/>
    </location>
</feature>